<organism evidence="1">
    <name type="scientific">marine sediment metagenome</name>
    <dbReference type="NCBI Taxonomy" id="412755"/>
    <lineage>
        <taxon>unclassified sequences</taxon>
        <taxon>metagenomes</taxon>
        <taxon>ecological metagenomes</taxon>
    </lineage>
</organism>
<comment type="caution">
    <text evidence="1">The sequence shown here is derived from an EMBL/GenBank/DDBJ whole genome shotgun (WGS) entry which is preliminary data.</text>
</comment>
<protein>
    <submittedName>
        <fullName evidence="1">Uncharacterized protein</fullName>
    </submittedName>
</protein>
<sequence>MDERKTEFLEWLLRSRFKDFPFVTYRGGGMQVVVNLQIPMGEIEDYFGVDQVVIRGQVWQKKGERAE</sequence>
<name>A0A0F9LTN1_9ZZZZ</name>
<accession>A0A0F9LTN1</accession>
<evidence type="ECO:0000313" key="1">
    <source>
        <dbReference type="EMBL" id="KKM98459.1"/>
    </source>
</evidence>
<dbReference type="AlphaFoldDB" id="A0A0F9LTN1"/>
<gene>
    <name evidence="1" type="ORF">LCGC14_1157650</name>
</gene>
<reference evidence="1" key="1">
    <citation type="journal article" date="2015" name="Nature">
        <title>Complex archaea that bridge the gap between prokaryotes and eukaryotes.</title>
        <authorList>
            <person name="Spang A."/>
            <person name="Saw J.H."/>
            <person name="Jorgensen S.L."/>
            <person name="Zaremba-Niedzwiedzka K."/>
            <person name="Martijn J."/>
            <person name="Lind A.E."/>
            <person name="van Eijk R."/>
            <person name="Schleper C."/>
            <person name="Guy L."/>
            <person name="Ettema T.J."/>
        </authorList>
    </citation>
    <scope>NUCLEOTIDE SEQUENCE</scope>
</reference>
<proteinExistence type="predicted"/>
<dbReference type="EMBL" id="LAZR01005616">
    <property type="protein sequence ID" value="KKM98459.1"/>
    <property type="molecule type" value="Genomic_DNA"/>
</dbReference>